<proteinExistence type="predicted"/>
<dbReference type="RefSeq" id="WP_039255725.1">
    <property type="nucleotide sequence ID" value="NZ_JENJ01000039.1"/>
</dbReference>
<keyword evidence="1" id="KW-1133">Transmembrane helix</keyword>
<gene>
    <name evidence="2" type="ORF">Z968_09040</name>
</gene>
<sequence length="118" mass="12200">MKDYVMAFVVGGIICVIAQILMDKTKLTPGRILVAFVTAGVILGALGIYEPLVKYGKAGATIPLPGFGYNLAKSVMKEVDKAGFLGIFTGGVKGGAGGIGAAIIFGYIMAILFNPKTK</sequence>
<feature type="transmembrane region" description="Helical" evidence="1">
    <location>
        <begin position="29"/>
        <end position="49"/>
    </location>
</feature>
<feature type="transmembrane region" description="Helical" evidence="1">
    <location>
        <begin position="6"/>
        <end position="22"/>
    </location>
</feature>
<evidence type="ECO:0000256" key="1">
    <source>
        <dbReference type="SAM" id="Phobius"/>
    </source>
</evidence>
<dbReference type="EMBL" id="JENJ01000039">
    <property type="protein sequence ID" value="KGM95467.1"/>
    <property type="molecule type" value="Genomic_DNA"/>
</dbReference>
<dbReference type="InterPro" id="IPR014204">
    <property type="entry name" value="Spore_V_AE"/>
</dbReference>
<keyword evidence="1" id="KW-0472">Membrane</keyword>
<accession>A0A0A0I3S1</accession>
<evidence type="ECO:0000313" key="2">
    <source>
        <dbReference type="EMBL" id="KGM95467.1"/>
    </source>
</evidence>
<dbReference type="NCBIfam" id="TIGR02839">
    <property type="entry name" value="spore_V_AE"/>
    <property type="match status" value="1"/>
</dbReference>
<dbReference type="PANTHER" id="PTHR38450:SF2">
    <property type="entry name" value="STAGE V SPORULATION PROTEIN AEB"/>
    <property type="match status" value="1"/>
</dbReference>
<keyword evidence="1" id="KW-0812">Transmembrane</keyword>
<name>A0A0A0I3S1_CLONO</name>
<dbReference type="PANTHER" id="PTHR38450">
    <property type="entry name" value="STAGE V SPORULATION PROTEIN AC-RELATED"/>
    <property type="match status" value="1"/>
</dbReference>
<dbReference type="OrthoDB" id="9797988at2"/>
<dbReference type="Pfam" id="PF03862">
    <property type="entry name" value="SpoVAC_SpoVAEB"/>
    <property type="match status" value="1"/>
</dbReference>
<reference evidence="2 3" key="1">
    <citation type="submission" date="2014-01" db="EMBL/GenBank/DDBJ databases">
        <title>Plasmidome dynamics in the species complex Clostridium novyi sensu lato converts strains of independent lineages into distinctly different pathogens.</title>
        <authorList>
            <person name="Skarin H."/>
            <person name="Segerman B."/>
        </authorList>
    </citation>
    <scope>NUCLEOTIDE SEQUENCE [LARGE SCALE GENOMIC DNA]</scope>
    <source>
        <strain evidence="2 3">4552</strain>
    </source>
</reference>
<organism evidence="2 3">
    <name type="scientific">Clostridium novyi A str. 4552</name>
    <dbReference type="NCBI Taxonomy" id="1444289"/>
    <lineage>
        <taxon>Bacteria</taxon>
        <taxon>Bacillati</taxon>
        <taxon>Bacillota</taxon>
        <taxon>Clostridia</taxon>
        <taxon>Eubacteriales</taxon>
        <taxon>Clostridiaceae</taxon>
        <taxon>Clostridium</taxon>
    </lineage>
</organism>
<dbReference type="InterPro" id="IPR005562">
    <property type="entry name" value="SpoVA"/>
</dbReference>
<feature type="transmembrane region" description="Helical" evidence="1">
    <location>
        <begin position="94"/>
        <end position="113"/>
    </location>
</feature>
<dbReference type="AlphaFoldDB" id="A0A0A0I3S1"/>
<dbReference type="Proteomes" id="UP000030012">
    <property type="component" value="Unassembled WGS sequence"/>
</dbReference>
<evidence type="ECO:0000313" key="3">
    <source>
        <dbReference type="Proteomes" id="UP000030012"/>
    </source>
</evidence>
<comment type="caution">
    <text evidence="2">The sequence shown here is derived from an EMBL/GenBank/DDBJ whole genome shotgun (WGS) entry which is preliminary data.</text>
</comment>
<protein>
    <submittedName>
        <fullName evidence="2">Stage V sporulation protein AEB</fullName>
    </submittedName>
</protein>